<accession>K2N5P9</accession>
<keyword evidence="2" id="KW-0812">Transmembrane</keyword>
<dbReference type="EMBL" id="AHKC01008950">
    <property type="protein sequence ID" value="EKF34755.1"/>
    <property type="molecule type" value="Genomic_DNA"/>
</dbReference>
<organism evidence="4 5">
    <name type="scientific">Trypanosoma cruzi marinkellei</name>
    <dbReference type="NCBI Taxonomy" id="85056"/>
    <lineage>
        <taxon>Eukaryota</taxon>
        <taxon>Discoba</taxon>
        <taxon>Euglenozoa</taxon>
        <taxon>Kinetoplastea</taxon>
        <taxon>Metakinetoplastina</taxon>
        <taxon>Trypanosomatida</taxon>
        <taxon>Trypanosomatidae</taxon>
        <taxon>Trypanosoma</taxon>
        <taxon>Schizotrypanum</taxon>
    </lineage>
</organism>
<reference evidence="4 5" key="1">
    <citation type="journal article" date="2012" name="BMC Genomics">
        <title>Comparative genomic analysis of human infective Trypanosoma cruzi lineages with the bat-restricted subspecies T. cruzi marinkellei.</title>
        <authorList>
            <person name="Franzen O."/>
            <person name="Talavera-Lopez C."/>
            <person name="Ochaya S."/>
            <person name="Butler C.E."/>
            <person name="Messenger L.A."/>
            <person name="Lewis M.D."/>
            <person name="Llewellyn M.S."/>
            <person name="Marinkelle C.J."/>
            <person name="Tyler K.M."/>
            <person name="Miles M.A."/>
            <person name="Andersson B."/>
        </authorList>
    </citation>
    <scope>NUCLEOTIDE SEQUENCE [LARGE SCALE GENOMIC DNA]</scope>
    <source>
        <strain evidence="4 5">B7</strain>
    </source>
</reference>
<dbReference type="AlphaFoldDB" id="K2N5P9"/>
<keyword evidence="3" id="KW-0732">Signal</keyword>
<feature type="compositionally biased region" description="Low complexity" evidence="1">
    <location>
        <begin position="128"/>
        <end position="138"/>
    </location>
</feature>
<keyword evidence="5" id="KW-1185">Reference proteome</keyword>
<keyword evidence="2" id="KW-0472">Membrane</keyword>
<feature type="signal peptide" evidence="3">
    <location>
        <begin position="1"/>
        <end position="34"/>
    </location>
</feature>
<feature type="transmembrane region" description="Helical" evidence="2">
    <location>
        <begin position="56"/>
        <end position="77"/>
    </location>
</feature>
<feature type="compositionally biased region" description="Polar residues" evidence="1">
    <location>
        <begin position="140"/>
        <end position="170"/>
    </location>
</feature>
<feature type="chain" id="PRO_5003864244" evidence="3">
    <location>
        <begin position="35"/>
        <end position="336"/>
    </location>
</feature>
<evidence type="ECO:0000256" key="3">
    <source>
        <dbReference type="SAM" id="SignalP"/>
    </source>
</evidence>
<evidence type="ECO:0000313" key="5">
    <source>
        <dbReference type="Proteomes" id="UP000007350"/>
    </source>
</evidence>
<gene>
    <name evidence="4" type="ORF">MOQ_002360</name>
</gene>
<evidence type="ECO:0000313" key="4">
    <source>
        <dbReference type="EMBL" id="EKF34755.1"/>
    </source>
</evidence>
<feature type="non-terminal residue" evidence="4">
    <location>
        <position position="1"/>
    </location>
</feature>
<keyword evidence="2" id="KW-1133">Transmembrane helix</keyword>
<sequence>LLPWVGVCVVRGVCCCRWWRLLLCRFFLLFCVDGELVCAEGCRQVRGVMAMMMTGHVLLVCALCVLWCGAGGGYALFMNSSDTLHYYGPNGTYCKNHPNVFSFCKSTTGNTHSEHPAEGTGPATQAQSGDSSSSSIKSHQALTPSVSSSGPNIPSENSKGNPGHTVTPNSAGGGGQSTVGNQSTLVGNLDSNHQTPNGGTGPNASLPESNDGQGIDSSSTSPPANQTEEPKVTEEGEGAPAALTTNDEPTGNSESENEQRSSENGVSAQPPEATEQGEGEDGNRTDKATDGATATKNATGTPGDSDGSIAVSHTTSPLLLFLLLVCAAAAAVVVAA</sequence>
<feature type="transmembrane region" description="Helical" evidence="2">
    <location>
        <begin position="318"/>
        <end position="335"/>
    </location>
</feature>
<proteinExistence type="predicted"/>
<protein>
    <submittedName>
        <fullName evidence="4">Mucin-associated surface protein (MASP), putative</fullName>
    </submittedName>
</protein>
<feature type="region of interest" description="Disordered" evidence="1">
    <location>
        <begin position="112"/>
        <end position="308"/>
    </location>
</feature>
<feature type="compositionally biased region" description="Low complexity" evidence="1">
    <location>
        <begin position="290"/>
        <end position="301"/>
    </location>
</feature>
<feature type="compositionally biased region" description="Polar residues" evidence="1">
    <location>
        <begin position="178"/>
        <end position="227"/>
    </location>
</feature>
<evidence type="ECO:0000256" key="1">
    <source>
        <dbReference type="SAM" id="MobiDB-lite"/>
    </source>
</evidence>
<evidence type="ECO:0000256" key="2">
    <source>
        <dbReference type="SAM" id="Phobius"/>
    </source>
</evidence>
<name>K2N5P9_TRYCR</name>
<comment type="caution">
    <text evidence="4">The sequence shown here is derived from an EMBL/GenBank/DDBJ whole genome shotgun (WGS) entry which is preliminary data.</text>
</comment>
<dbReference type="Proteomes" id="UP000007350">
    <property type="component" value="Unassembled WGS sequence"/>
</dbReference>